<name>F0XER0_GROCL</name>
<dbReference type="RefSeq" id="XP_014173896.1">
    <property type="nucleotide sequence ID" value="XM_014318421.1"/>
</dbReference>
<sequence length="165" mass="18077">MRQLREAWDNGWRTMTAAIPPAGVAAEPPWDIRGLMNELRLLEAALQEGRGATLGSTTELQLLVAALQENGGATLGSMDGLQLLANALLESREATFGLMNEVRDLAAKVQEPTEEIHELIIRSNTRRPVKLLIKIQRDDRLSLVNSFGRTPAAALARERIQAISS</sequence>
<evidence type="ECO:0000313" key="1">
    <source>
        <dbReference type="EMBL" id="EFX04414.1"/>
    </source>
</evidence>
<dbReference type="HOGENOM" id="CLU_1610925_0_0_1"/>
<dbReference type="InParanoid" id="F0XER0"/>
<gene>
    <name evidence="1" type="ORF">CMQ_1342</name>
</gene>
<dbReference type="GeneID" id="25974210"/>
<accession>F0XER0</accession>
<keyword evidence="2" id="KW-1185">Reference proteome</keyword>
<reference evidence="1 2" key="1">
    <citation type="journal article" date="2011" name="Proc. Natl. Acad. Sci. U.S.A.">
        <title>Genome and transcriptome analyses of the mountain pine beetle-fungal symbiont Grosmannia clavigera, a lodgepole pine pathogen.</title>
        <authorList>
            <person name="DiGuistini S."/>
            <person name="Wang Y."/>
            <person name="Liao N.Y."/>
            <person name="Taylor G."/>
            <person name="Tanguay P."/>
            <person name="Feau N."/>
            <person name="Henrissat B."/>
            <person name="Chan S.K."/>
            <person name="Hesse-Orce U."/>
            <person name="Alamouti S.M."/>
            <person name="Tsui C.K.M."/>
            <person name="Docking R.T."/>
            <person name="Levasseur A."/>
            <person name="Haridas S."/>
            <person name="Robertson G."/>
            <person name="Birol I."/>
            <person name="Holt R.A."/>
            <person name="Marra M.A."/>
            <person name="Hamelin R.C."/>
            <person name="Hirst M."/>
            <person name="Jones S.J.M."/>
            <person name="Bohlmann J."/>
            <person name="Breuil C."/>
        </authorList>
    </citation>
    <scope>NUCLEOTIDE SEQUENCE [LARGE SCALE GENOMIC DNA]</scope>
    <source>
        <strain evidence="2">kw1407 / UAMH 11150</strain>
    </source>
</reference>
<proteinExistence type="predicted"/>
<organism evidence="2">
    <name type="scientific">Grosmannia clavigera (strain kw1407 / UAMH 11150)</name>
    <name type="common">Blue stain fungus</name>
    <name type="synonym">Graphiocladiella clavigera</name>
    <dbReference type="NCBI Taxonomy" id="655863"/>
    <lineage>
        <taxon>Eukaryota</taxon>
        <taxon>Fungi</taxon>
        <taxon>Dikarya</taxon>
        <taxon>Ascomycota</taxon>
        <taxon>Pezizomycotina</taxon>
        <taxon>Sordariomycetes</taxon>
        <taxon>Sordariomycetidae</taxon>
        <taxon>Ophiostomatales</taxon>
        <taxon>Ophiostomataceae</taxon>
        <taxon>Leptographium</taxon>
    </lineage>
</organism>
<dbReference type="EMBL" id="GL629765">
    <property type="protein sequence ID" value="EFX04414.1"/>
    <property type="molecule type" value="Genomic_DNA"/>
</dbReference>
<dbReference type="Proteomes" id="UP000007796">
    <property type="component" value="Unassembled WGS sequence"/>
</dbReference>
<evidence type="ECO:0000313" key="2">
    <source>
        <dbReference type="Proteomes" id="UP000007796"/>
    </source>
</evidence>
<protein>
    <submittedName>
        <fullName evidence="1">Uncharacterized protein</fullName>
    </submittedName>
</protein>
<dbReference type="AlphaFoldDB" id="F0XER0"/>